<comment type="caution">
    <text evidence="1">The sequence shown here is derived from an EMBL/GenBank/DDBJ whole genome shotgun (WGS) entry which is preliminary data.</text>
</comment>
<dbReference type="EMBL" id="QKWP01000638">
    <property type="protein sequence ID" value="RIB16989.1"/>
    <property type="molecule type" value="Genomic_DNA"/>
</dbReference>
<name>A0A397V7U1_9GLOM</name>
<keyword evidence="2" id="KW-1185">Reference proteome</keyword>
<sequence length="65" mass="7593">MYSFLDSFLVVKSVNLPRSKFCLTRKDAKGLLEWEEIWVNPSLLTWSFALNSKTQFKVSNHIQSL</sequence>
<gene>
    <name evidence="1" type="ORF">C2G38_2089479</name>
</gene>
<evidence type="ECO:0000313" key="1">
    <source>
        <dbReference type="EMBL" id="RIB16989.1"/>
    </source>
</evidence>
<dbReference type="Proteomes" id="UP000266673">
    <property type="component" value="Unassembled WGS sequence"/>
</dbReference>
<reference evidence="1 2" key="1">
    <citation type="submission" date="2018-06" db="EMBL/GenBank/DDBJ databases">
        <title>Comparative genomics reveals the genomic features of Rhizophagus irregularis, R. cerebriforme, R. diaphanum and Gigaspora rosea, and their symbiotic lifestyle signature.</title>
        <authorList>
            <person name="Morin E."/>
            <person name="San Clemente H."/>
            <person name="Chen E.C.H."/>
            <person name="De La Providencia I."/>
            <person name="Hainaut M."/>
            <person name="Kuo A."/>
            <person name="Kohler A."/>
            <person name="Murat C."/>
            <person name="Tang N."/>
            <person name="Roy S."/>
            <person name="Loubradou J."/>
            <person name="Henrissat B."/>
            <person name="Grigoriev I.V."/>
            <person name="Corradi N."/>
            <person name="Roux C."/>
            <person name="Martin F.M."/>
        </authorList>
    </citation>
    <scope>NUCLEOTIDE SEQUENCE [LARGE SCALE GENOMIC DNA]</scope>
    <source>
        <strain evidence="1 2">DAOM 194757</strain>
    </source>
</reference>
<evidence type="ECO:0000313" key="2">
    <source>
        <dbReference type="Proteomes" id="UP000266673"/>
    </source>
</evidence>
<protein>
    <submittedName>
        <fullName evidence="1">Uncharacterized protein</fullName>
    </submittedName>
</protein>
<organism evidence="1 2">
    <name type="scientific">Gigaspora rosea</name>
    <dbReference type="NCBI Taxonomy" id="44941"/>
    <lineage>
        <taxon>Eukaryota</taxon>
        <taxon>Fungi</taxon>
        <taxon>Fungi incertae sedis</taxon>
        <taxon>Mucoromycota</taxon>
        <taxon>Glomeromycotina</taxon>
        <taxon>Glomeromycetes</taxon>
        <taxon>Diversisporales</taxon>
        <taxon>Gigasporaceae</taxon>
        <taxon>Gigaspora</taxon>
    </lineage>
</organism>
<accession>A0A397V7U1</accession>
<proteinExistence type="predicted"/>
<dbReference type="AlphaFoldDB" id="A0A397V7U1"/>
<dbReference type="OrthoDB" id="2358435at2759"/>